<dbReference type="KEGG" id="sti:Sthe_0186"/>
<feature type="transmembrane region" description="Helical" evidence="1">
    <location>
        <begin position="189"/>
        <end position="209"/>
    </location>
</feature>
<feature type="transmembrane region" description="Helical" evidence="1">
    <location>
        <begin position="18"/>
        <end position="40"/>
    </location>
</feature>
<dbReference type="EMBL" id="CP001823">
    <property type="protein sequence ID" value="ACZ37625.1"/>
    <property type="molecule type" value="Genomic_DNA"/>
</dbReference>
<organism evidence="2 3">
    <name type="scientific">Sphaerobacter thermophilus (strain ATCC 49802 / DSM 20745 / KCCM 41009 / NCIMB 13125 / S 6022)</name>
    <dbReference type="NCBI Taxonomy" id="479434"/>
    <lineage>
        <taxon>Bacteria</taxon>
        <taxon>Pseudomonadati</taxon>
        <taxon>Thermomicrobiota</taxon>
        <taxon>Thermomicrobia</taxon>
        <taxon>Sphaerobacterales</taxon>
        <taxon>Sphaerobacterineae</taxon>
        <taxon>Sphaerobacteraceae</taxon>
        <taxon>Sphaerobacter</taxon>
    </lineage>
</organism>
<evidence type="ECO:0000313" key="2">
    <source>
        <dbReference type="EMBL" id="ACZ37625.1"/>
    </source>
</evidence>
<feature type="transmembrane region" description="Helical" evidence="1">
    <location>
        <begin position="249"/>
        <end position="271"/>
    </location>
</feature>
<dbReference type="eggNOG" id="COG1277">
    <property type="taxonomic scope" value="Bacteria"/>
</dbReference>
<keyword evidence="3" id="KW-1185">Reference proteome</keyword>
<feature type="transmembrane region" description="Helical" evidence="1">
    <location>
        <begin position="159"/>
        <end position="177"/>
    </location>
</feature>
<keyword evidence="1" id="KW-1133">Transmembrane helix</keyword>
<proteinExistence type="predicted"/>
<dbReference type="STRING" id="479434.Sthe_0186"/>
<dbReference type="PANTHER" id="PTHR37305:SF1">
    <property type="entry name" value="MEMBRANE PROTEIN"/>
    <property type="match status" value="1"/>
</dbReference>
<name>D1C687_SPHTD</name>
<gene>
    <name evidence="2" type="ordered locus">Sthe_0186</name>
</gene>
<dbReference type="InParanoid" id="D1C687"/>
<dbReference type="AlphaFoldDB" id="D1C687"/>
<dbReference type="Pfam" id="PF12730">
    <property type="entry name" value="ABC2_membrane_4"/>
    <property type="match status" value="1"/>
</dbReference>
<keyword evidence="1" id="KW-0812">Transmembrane</keyword>
<dbReference type="PANTHER" id="PTHR37305">
    <property type="entry name" value="INTEGRAL MEMBRANE PROTEIN-RELATED"/>
    <property type="match status" value="1"/>
</dbReference>
<reference evidence="3" key="1">
    <citation type="submission" date="2009-11" db="EMBL/GenBank/DDBJ databases">
        <title>The complete chromosome 1 of Sphaerobacter thermophilus DSM 20745.</title>
        <authorList>
            <person name="Lucas S."/>
            <person name="Copeland A."/>
            <person name="Lapidus A."/>
            <person name="Glavina del Rio T."/>
            <person name="Dalin E."/>
            <person name="Tice H."/>
            <person name="Bruce D."/>
            <person name="Goodwin L."/>
            <person name="Pitluck S."/>
            <person name="Kyrpides N."/>
            <person name="Mavromatis K."/>
            <person name="Ivanova N."/>
            <person name="Mikhailova N."/>
            <person name="LaButti K.M."/>
            <person name="Clum A."/>
            <person name="Sun H.I."/>
            <person name="Brettin T."/>
            <person name="Detter J.C."/>
            <person name="Han C."/>
            <person name="Larimer F."/>
            <person name="Land M."/>
            <person name="Hauser L."/>
            <person name="Markowitz V."/>
            <person name="Cheng J.F."/>
            <person name="Hugenholtz P."/>
            <person name="Woyke T."/>
            <person name="Wu D."/>
            <person name="Steenblock K."/>
            <person name="Schneider S."/>
            <person name="Pukall R."/>
            <person name="Goeker M."/>
            <person name="Klenk H.P."/>
            <person name="Eisen J.A."/>
        </authorList>
    </citation>
    <scope>NUCLEOTIDE SEQUENCE [LARGE SCALE GENOMIC DNA]</scope>
    <source>
        <strain evidence="3">ATCC 49802 / DSM 20745 / S 6022</strain>
    </source>
</reference>
<protein>
    <submittedName>
        <fullName evidence="2">Uncharacterized protein</fullName>
    </submittedName>
</protein>
<accession>D1C687</accession>
<evidence type="ECO:0000313" key="3">
    <source>
        <dbReference type="Proteomes" id="UP000002027"/>
    </source>
</evidence>
<dbReference type="Proteomes" id="UP000002027">
    <property type="component" value="Chromosome 1"/>
</dbReference>
<evidence type="ECO:0000256" key="1">
    <source>
        <dbReference type="SAM" id="Phobius"/>
    </source>
</evidence>
<feature type="transmembrane region" description="Helical" evidence="1">
    <location>
        <begin position="107"/>
        <end position="139"/>
    </location>
</feature>
<dbReference type="RefSeq" id="WP_012870673.1">
    <property type="nucleotide sequence ID" value="NC_013523.1"/>
</dbReference>
<feature type="transmembrane region" description="Helical" evidence="1">
    <location>
        <begin position="60"/>
        <end position="86"/>
    </location>
</feature>
<sequence>MGSLSAELLLLRRRAANWILLAIAVLLTLFFAYVLPYYAYVSDSGAPGFRTELSALLPEGFVATLASGFPFYIGILGLILGVLVFGSEYGWATLKTTLMQRPGRIRWLLAKLGALAIALVVATVAVYAAGALFSVGVALWEGAAISWPSAGEILRGMGAGWLILALWTLLGVLLAVLSRGTALALGLGIMYGLVVEGLVSGFGNSIALLHDLSLAFLRTNAYSLVAPLTGQSSDAGGPGAFSGPFVDPWQALVVIAGYIVLFGGISALLLYRRDVT</sequence>
<reference evidence="2 3" key="2">
    <citation type="journal article" date="2010" name="Stand. Genomic Sci.">
        <title>Complete genome sequence of Desulfohalobium retbaense type strain (HR(100)).</title>
        <authorList>
            <person name="Spring S."/>
            <person name="Nolan M."/>
            <person name="Lapidus A."/>
            <person name="Glavina Del Rio T."/>
            <person name="Copeland A."/>
            <person name="Tice H."/>
            <person name="Cheng J.F."/>
            <person name="Lucas S."/>
            <person name="Land M."/>
            <person name="Chen F."/>
            <person name="Bruce D."/>
            <person name="Goodwin L."/>
            <person name="Pitluck S."/>
            <person name="Ivanova N."/>
            <person name="Mavromatis K."/>
            <person name="Mikhailova N."/>
            <person name="Pati A."/>
            <person name="Chen A."/>
            <person name="Palaniappan K."/>
            <person name="Hauser L."/>
            <person name="Chang Y.J."/>
            <person name="Jeffries C.D."/>
            <person name="Munk C."/>
            <person name="Kiss H."/>
            <person name="Chain P."/>
            <person name="Han C."/>
            <person name="Brettin T."/>
            <person name="Detter J.C."/>
            <person name="Schuler E."/>
            <person name="Goker M."/>
            <person name="Rohde M."/>
            <person name="Bristow J."/>
            <person name="Eisen J.A."/>
            <person name="Markowitz V."/>
            <person name="Hugenholtz P."/>
            <person name="Kyrpides N.C."/>
            <person name="Klenk H.P."/>
        </authorList>
    </citation>
    <scope>NUCLEOTIDE SEQUENCE [LARGE SCALE GENOMIC DNA]</scope>
    <source>
        <strain evidence="3">ATCC 49802 / DSM 20745 / S 6022</strain>
    </source>
</reference>
<dbReference type="HOGENOM" id="CLU_088490_0_0_0"/>
<keyword evidence="1" id="KW-0472">Membrane</keyword>